<gene>
    <name evidence="2" type="ORF">VSH64_15820</name>
</gene>
<dbReference type="Gene3D" id="2.40.50.1020">
    <property type="entry name" value="LytTr DNA-binding domain"/>
    <property type="match status" value="1"/>
</dbReference>
<organism evidence="2 3">
    <name type="scientific">Amycolatopsis rhabdoformis</name>
    <dbReference type="NCBI Taxonomy" id="1448059"/>
    <lineage>
        <taxon>Bacteria</taxon>
        <taxon>Bacillati</taxon>
        <taxon>Actinomycetota</taxon>
        <taxon>Actinomycetes</taxon>
        <taxon>Pseudonocardiales</taxon>
        <taxon>Pseudonocardiaceae</taxon>
        <taxon>Amycolatopsis</taxon>
    </lineage>
</organism>
<dbReference type="RefSeq" id="WP_326836354.1">
    <property type="nucleotide sequence ID" value="NZ_CP142149.1"/>
</dbReference>
<reference evidence="2 3" key="1">
    <citation type="journal article" date="2015" name="Int. J. Syst. Evol. Microbiol.">
        <title>Amycolatopsis rhabdoformis sp. nov., an actinomycete isolated from a tropical forest soil.</title>
        <authorList>
            <person name="Souza W.R."/>
            <person name="Silva R.E."/>
            <person name="Goodfellow M."/>
            <person name="Busarakam K."/>
            <person name="Figueiro F.S."/>
            <person name="Ferreira D."/>
            <person name="Rodrigues-Filho E."/>
            <person name="Moraes L.A.B."/>
            <person name="Zucchi T.D."/>
        </authorList>
    </citation>
    <scope>NUCLEOTIDE SEQUENCE [LARGE SCALE GENOMIC DNA]</scope>
    <source>
        <strain evidence="2 3">NCIMB 14900</strain>
    </source>
</reference>
<dbReference type="EMBL" id="CP142149">
    <property type="protein sequence ID" value="WSE33556.1"/>
    <property type="molecule type" value="Genomic_DNA"/>
</dbReference>
<evidence type="ECO:0000313" key="2">
    <source>
        <dbReference type="EMBL" id="WSE33556.1"/>
    </source>
</evidence>
<dbReference type="InterPro" id="IPR029016">
    <property type="entry name" value="GAF-like_dom_sf"/>
</dbReference>
<accession>A0ABZ1IGF8</accession>
<evidence type="ECO:0000313" key="3">
    <source>
        <dbReference type="Proteomes" id="UP001330812"/>
    </source>
</evidence>
<name>A0ABZ1IGF8_9PSEU</name>
<dbReference type="InterPro" id="IPR007492">
    <property type="entry name" value="LytTR_DNA-bd_dom"/>
</dbReference>
<evidence type="ECO:0000259" key="1">
    <source>
        <dbReference type="PROSITE" id="PS50930"/>
    </source>
</evidence>
<feature type="domain" description="HTH LytTR-type" evidence="1">
    <location>
        <begin position="362"/>
        <end position="464"/>
    </location>
</feature>
<proteinExistence type="predicted"/>
<dbReference type="PANTHER" id="PTHR37299:SF1">
    <property type="entry name" value="STAGE 0 SPORULATION PROTEIN A HOMOLOG"/>
    <property type="match status" value="1"/>
</dbReference>
<dbReference type="InterPro" id="IPR046947">
    <property type="entry name" value="LytR-like"/>
</dbReference>
<keyword evidence="3" id="KW-1185">Reference proteome</keyword>
<dbReference type="SMART" id="SM00850">
    <property type="entry name" value="LytTR"/>
    <property type="match status" value="1"/>
</dbReference>
<keyword evidence="2" id="KW-0238">DNA-binding</keyword>
<dbReference type="PROSITE" id="PS50930">
    <property type="entry name" value="HTH_LYTTR"/>
    <property type="match status" value="1"/>
</dbReference>
<protein>
    <submittedName>
        <fullName evidence="2">LytTR family transcriptional regulator DNA-binding domain-containing protein</fullName>
    </submittedName>
</protein>
<dbReference type="PANTHER" id="PTHR37299">
    <property type="entry name" value="TRANSCRIPTIONAL REGULATOR-RELATED"/>
    <property type="match status" value="1"/>
</dbReference>
<dbReference type="Pfam" id="PF04397">
    <property type="entry name" value="LytTR"/>
    <property type="match status" value="1"/>
</dbReference>
<dbReference type="Gene3D" id="3.30.450.40">
    <property type="match status" value="1"/>
</dbReference>
<sequence length="464" mass="49488">MKDAHRFEAAAAGPGGGAVFAAWERFVRGEDQVPGVRPLVAISWHRCREQYRVDPHLSAAPVAAVERRHTPEHDVVFAELGFRAAAVAQEMACLPGIVTVTDAGGRVLAEWGDPATLARATELNLAPWFCWSECAVGTNGIGTALDAHGPVLISGAEHWCRAFHDWVGAGIAVRDVVTGEPIGSLNLSCWRGRLPPSAGGWLANAVAIAQRALKRRARDSGAELVAAYTQAGAHSSAPLAAVDTAGKAVIADDTASVLMGVPASTPAVDATLRWNPGLPELIGAARQASKQAAHNPDWVGSTQIFTHLADEPTAISIRPVFSFSHLIGHLVSFGVSDGAQLPQAEAPARPRVPPRRVIGMRDNRMVLLGLPEVSFAESEGNDVWLSTEQGRLRAASPSLDKLDTELAEAGFLRVHRRYVVNLSRIREIERGHKGELRLVMDDGANAMVPVSRRNAPAVRRALSI</sequence>
<dbReference type="GO" id="GO:0003677">
    <property type="term" value="F:DNA binding"/>
    <property type="evidence" value="ECO:0007669"/>
    <property type="project" value="UniProtKB-KW"/>
</dbReference>
<dbReference type="Proteomes" id="UP001330812">
    <property type="component" value="Chromosome"/>
</dbReference>